<accession>A0A428N6M1</accession>
<feature type="transmembrane region" description="Helical" evidence="1">
    <location>
        <begin position="176"/>
        <end position="193"/>
    </location>
</feature>
<sequence length="203" mass="22886">MGRTGTFIYQITDWIMRLAIANALWILFTTLGGIVLGAYPASVACTALLREWIHGERPKPFRFFLVVYKQSFWKANAVFFPGMALAAALLLNVYSSLHFNGFWFYLFVSSTAVFLIALSFLLLLALIPLAENESWKISLQRALNQLLLHPGRMFLIVLGTIIIGTCIRLLPGLLPLYSINIILLLMVCLFYMNDNQDTASTPF</sequence>
<evidence type="ECO:0000313" key="3">
    <source>
        <dbReference type="Proteomes" id="UP000275076"/>
    </source>
</evidence>
<feature type="transmembrane region" description="Helical" evidence="1">
    <location>
        <begin position="71"/>
        <end position="91"/>
    </location>
</feature>
<protein>
    <submittedName>
        <fullName evidence="2">DUF624 domain-containing protein</fullName>
    </submittedName>
</protein>
<evidence type="ECO:0000256" key="1">
    <source>
        <dbReference type="SAM" id="Phobius"/>
    </source>
</evidence>
<proteinExistence type="predicted"/>
<dbReference type="OrthoDB" id="2182676at2"/>
<organism evidence="2 3">
    <name type="scientific">Salibacterium salarium</name>
    <dbReference type="NCBI Taxonomy" id="284579"/>
    <lineage>
        <taxon>Bacteria</taxon>
        <taxon>Bacillati</taxon>
        <taxon>Bacillota</taxon>
        <taxon>Bacilli</taxon>
        <taxon>Bacillales</taxon>
        <taxon>Bacillaceae</taxon>
    </lineage>
</organism>
<dbReference type="Pfam" id="PF04854">
    <property type="entry name" value="DUF624"/>
    <property type="match status" value="1"/>
</dbReference>
<keyword evidence="1" id="KW-0812">Transmembrane</keyword>
<feature type="transmembrane region" description="Helical" evidence="1">
    <location>
        <begin position="103"/>
        <end position="130"/>
    </location>
</feature>
<reference evidence="2 3" key="1">
    <citation type="submission" date="2018-10" db="EMBL/GenBank/DDBJ databases">
        <title>Draft genome sequence of Bacillus salarius IM0101, isolated from a hypersaline soil in Inner Mongolia, China.</title>
        <authorList>
            <person name="Yamprayoonswat W."/>
            <person name="Boonvisut S."/>
            <person name="Jumpathong W."/>
            <person name="Sittihan S."/>
            <person name="Ruangsuj P."/>
            <person name="Wanthongcharoen S."/>
            <person name="Thongpramul N."/>
            <person name="Pimmason S."/>
            <person name="Yu B."/>
            <person name="Yasawong M."/>
        </authorList>
    </citation>
    <scope>NUCLEOTIDE SEQUENCE [LARGE SCALE GENOMIC DNA]</scope>
    <source>
        <strain evidence="2 3">IM0101</strain>
    </source>
</reference>
<dbReference type="AlphaFoldDB" id="A0A428N6M1"/>
<evidence type="ECO:0000313" key="2">
    <source>
        <dbReference type="EMBL" id="RSL33899.1"/>
    </source>
</evidence>
<gene>
    <name evidence="2" type="ORF">D7Z54_07190</name>
</gene>
<comment type="caution">
    <text evidence="2">The sequence shown here is derived from an EMBL/GenBank/DDBJ whole genome shotgun (WGS) entry which is preliminary data.</text>
</comment>
<dbReference type="InterPro" id="IPR006938">
    <property type="entry name" value="DUF624"/>
</dbReference>
<feature type="transmembrane region" description="Helical" evidence="1">
    <location>
        <begin position="23"/>
        <end position="50"/>
    </location>
</feature>
<feature type="transmembrane region" description="Helical" evidence="1">
    <location>
        <begin position="151"/>
        <end position="170"/>
    </location>
</feature>
<dbReference type="Proteomes" id="UP000275076">
    <property type="component" value="Unassembled WGS sequence"/>
</dbReference>
<dbReference type="RefSeq" id="WP_125555170.1">
    <property type="nucleotide sequence ID" value="NZ_RBVX01000005.1"/>
</dbReference>
<keyword evidence="1" id="KW-1133">Transmembrane helix</keyword>
<dbReference type="EMBL" id="RBVX01000005">
    <property type="protein sequence ID" value="RSL33899.1"/>
    <property type="molecule type" value="Genomic_DNA"/>
</dbReference>
<name>A0A428N6M1_9BACI</name>
<keyword evidence="3" id="KW-1185">Reference proteome</keyword>
<keyword evidence="1" id="KW-0472">Membrane</keyword>